<protein>
    <recommendedName>
        <fullName evidence="3">Winged helix DNA-binding domain-containing protein</fullName>
    </recommendedName>
</protein>
<dbReference type="EMBL" id="BAABCQ010000081">
    <property type="protein sequence ID" value="GAA3989235.1"/>
    <property type="molecule type" value="Genomic_DNA"/>
</dbReference>
<dbReference type="PANTHER" id="PTHR38479:SF2">
    <property type="entry name" value="WINGED HELIX DNA-BINDING DOMAIN-CONTAINING PROTEIN"/>
    <property type="match status" value="1"/>
</dbReference>
<proteinExistence type="predicted"/>
<keyword evidence="2" id="KW-1185">Reference proteome</keyword>
<dbReference type="Proteomes" id="UP001500034">
    <property type="component" value="Unassembled WGS sequence"/>
</dbReference>
<accession>A0ABP7QXN2</accession>
<gene>
    <name evidence="1" type="ORF">GCM10022384_41520</name>
</gene>
<reference evidence="2" key="1">
    <citation type="journal article" date="2019" name="Int. J. Syst. Evol. Microbiol.">
        <title>The Global Catalogue of Microorganisms (GCM) 10K type strain sequencing project: providing services to taxonomists for standard genome sequencing and annotation.</title>
        <authorList>
            <consortium name="The Broad Institute Genomics Platform"/>
            <consortium name="The Broad Institute Genome Sequencing Center for Infectious Disease"/>
            <person name="Wu L."/>
            <person name="Ma J."/>
        </authorList>
    </citation>
    <scope>NUCLEOTIDE SEQUENCE [LARGE SCALE GENOMIC DNA]</scope>
    <source>
        <strain evidence="2">JCM 17027</strain>
    </source>
</reference>
<evidence type="ECO:0000313" key="2">
    <source>
        <dbReference type="Proteomes" id="UP001500034"/>
    </source>
</evidence>
<dbReference type="InterPro" id="IPR009351">
    <property type="entry name" value="AlkZ-like"/>
</dbReference>
<name>A0ABP7QXN2_9ACTN</name>
<dbReference type="Pfam" id="PF06224">
    <property type="entry name" value="AlkZ-like"/>
    <property type="match status" value="1"/>
</dbReference>
<evidence type="ECO:0000313" key="1">
    <source>
        <dbReference type="EMBL" id="GAA3989235.1"/>
    </source>
</evidence>
<sequence length="119" mass="12988">MSGPAEPWAALLPALDPTAMAWQHRDWYLAPGLRPMLFDRSGNVGPTVWWNGRVIGGWAQRADGEIVWRILEGEGPGGEGPGREAEAAIAAEAERLGSWVGTTRVTPRFRTPLERELSA</sequence>
<dbReference type="PANTHER" id="PTHR38479">
    <property type="entry name" value="LMO0824 PROTEIN"/>
    <property type="match status" value="1"/>
</dbReference>
<organism evidence="1 2">
    <name type="scientific">Streptomyces marokkonensis</name>
    <dbReference type="NCBI Taxonomy" id="324855"/>
    <lineage>
        <taxon>Bacteria</taxon>
        <taxon>Bacillati</taxon>
        <taxon>Actinomycetota</taxon>
        <taxon>Actinomycetes</taxon>
        <taxon>Kitasatosporales</taxon>
        <taxon>Streptomycetaceae</taxon>
        <taxon>Streptomyces</taxon>
    </lineage>
</organism>
<evidence type="ECO:0008006" key="3">
    <source>
        <dbReference type="Google" id="ProtNLM"/>
    </source>
</evidence>
<comment type="caution">
    <text evidence="1">The sequence shown here is derived from an EMBL/GenBank/DDBJ whole genome shotgun (WGS) entry which is preliminary data.</text>
</comment>